<name>W1Y3P5_9ZZZZ</name>
<feature type="compositionally biased region" description="Basic residues" evidence="1">
    <location>
        <begin position="47"/>
        <end position="65"/>
    </location>
</feature>
<accession>W1Y3P5</accession>
<feature type="compositionally biased region" description="Polar residues" evidence="1">
    <location>
        <begin position="66"/>
        <end position="81"/>
    </location>
</feature>
<dbReference type="AlphaFoldDB" id="W1Y3P5"/>
<feature type="non-terminal residue" evidence="2">
    <location>
        <position position="1"/>
    </location>
</feature>
<organism evidence="2">
    <name type="scientific">human gut metagenome</name>
    <dbReference type="NCBI Taxonomy" id="408170"/>
    <lineage>
        <taxon>unclassified sequences</taxon>
        <taxon>metagenomes</taxon>
        <taxon>organismal metagenomes</taxon>
    </lineage>
</organism>
<proteinExistence type="predicted"/>
<sequence>FRTIAAALVSSNQQGTLDFRSSLPFLAEGNLSTENEATPPLPTRPRVQVRRKVAKRASPHVKNIRSFRSSQPLLMDGNQSAEHAPGPQLPSVRARQKGT</sequence>
<feature type="non-terminal residue" evidence="2">
    <location>
        <position position="99"/>
    </location>
</feature>
<protein>
    <submittedName>
        <fullName evidence="2">Uncharacterized protein</fullName>
    </submittedName>
</protein>
<feature type="region of interest" description="Disordered" evidence="1">
    <location>
        <begin position="31"/>
        <end position="99"/>
    </location>
</feature>
<reference evidence="2" key="1">
    <citation type="submission" date="2013-12" db="EMBL/GenBank/DDBJ databases">
        <title>A Varibaculum cambriense genome reconstructed from a premature infant gut community with otherwise low bacterial novelty that shifts toward anaerobic metabolism during the third week of life.</title>
        <authorList>
            <person name="Brown C.T."/>
            <person name="Sharon I."/>
            <person name="Thomas B.C."/>
            <person name="Castelle C.J."/>
            <person name="Morowitz M.J."/>
            <person name="Banfield J.F."/>
        </authorList>
    </citation>
    <scope>NUCLEOTIDE SEQUENCE</scope>
</reference>
<evidence type="ECO:0000256" key="1">
    <source>
        <dbReference type="SAM" id="MobiDB-lite"/>
    </source>
</evidence>
<gene>
    <name evidence="2" type="ORF">Q604_UNBC08593G0001</name>
</gene>
<comment type="caution">
    <text evidence="2">The sequence shown here is derived from an EMBL/GenBank/DDBJ whole genome shotgun (WGS) entry which is preliminary data.</text>
</comment>
<evidence type="ECO:0000313" key="2">
    <source>
        <dbReference type="EMBL" id="ETJ37173.1"/>
    </source>
</evidence>
<dbReference type="EMBL" id="AZMM01008593">
    <property type="protein sequence ID" value="ETJ37173.1"/>
    <property type="molecule type" value="Genomic_DNA"/>
</dbReference>